<accession>A0A0F6VYW0</accession>
<evidence type="ECO:0000313" key="5">
    <source>
        <dbReference type="Proteomes" id="UP000034883"/>
    </source>
</evidence>
<dbReference type="InterPro" id="IPR012349">
    <property type="entry name" value="Split_barrel_FMN-bd"/>
</dbReference>
<evidence type="ECO:0000313" key="4">
    <source>
        <dbReference type="EMBL" id="AKF02958.1"/>
    </source>
</evidence>
<keyword evidence="5" id="KW-1185">Reference proteome</keyword>
<dbReference type="Gene3D" id="2.30.110.10">
    <property type="entry name" value="Electron Transport, Fmn-binding Protein, Chain A"/>
    <property type="match status" value="1"/>
</dbReference>
<dbReference type="RefSeq" id="WP_053230444.1">
    <property type="nucleotide sequence ID" value="NZ_CP011125.1"/>
</dbReference>
<dbReference type="KEGG" id="samy:DB32_000106"/>
<dbReference type="PANTHER" id="PTHR13343">
    <property type="entry name" value="CREG1 PROTEIN"/>
    <property type="match status" value="1"/>
</dbReference>
<dbReference type="GO" id="GO:0005737">
    <property type="term" value="C:cytoplasm"/>
    <property type="evidence" value="ECO:0007669"/>
    <property type="project" value="UniProtKB-ARBA"/>
</dbReference>
<name>A0A0F6VYW0_9BACT</name>
<dbReference type="OrthoDB" id="9776211at2"/>
<dbReference type="PANTHER" id="PTHR13343:SF24">
    <property type="entry name" value="OS07G0573800 PROTEIN"/>
    <property type="match status" value="1"/>
</dbReference>
<dbReference type="Proteomes" id="UP000034883">
    <property type="component" value="Chromosome"/>
</dbReference>
<dbReference type="AlphaFoldDB" id="A0A0F6VYW0"/>
<evidence type="ECO:0000256" key="1">
    <source>
        <dbReference type="SAM" id="MobiDB-lite"/>
    </source>
</evidence>
<dbReference type="Pfam" id="PF10615">
    <property type="entry name" value="DUF2470"/>
    <property type="match status" value="1"/>
</dbReference>
<evidence type="ECO:0000259" key="3">
    <source>
        <dbReference type="Pfam" id="PF13883"/>
    </source>
</evidence>
<dbReference type="EMBL" id="CP011125">
    <property type="protein sequence ID" value="AKF02958.1"/>
    <property type="molecule type" value="Genomic_DNA"/>
</dbReference>
<dbReference type="InterPro" id="IPR037119">
    <property type="entry name" value="Haem_oxidase_HugZ-like_sf"/>
</dbReference>
<dbReference type="SUPFAM" id="SSF50475">
    <property type="entry name" value="FMN-binding split barrel"/>
    <property type="match status" value="1"/>
</dbReference>
<dbReference type="STRING" id="927083.DB32_000106"/>
<gene>
    <name evidence="4" type="ORF">DB32_000106</name>
</gene>
<dbReference type="InterPro" id="IPR019595">
    <property type="entry name" value="DUF2470"/>
</dbReference>
<evidence type="ECO:0000259" key="2">
    <source>
        <dbReference type="Pfam" id="PF10615"/>
    </source>
</evidence>
<dbReference type="Gene3D" id="3.20.180.10">
    <property type="entry name" value="PNP-oxidase-like"/>
    <property type="match status" value="1"/>
</dbReference>
<reference evidence="4 5" key="1">
    <citation type="submission" date="2015-03" db="EMBL/GenBank/DDBJ databases">
        <title>Genome assembly of Sandaracinus amylolyticus DSM 53668.</title>
        <authorList>
            <person name="Sharma G."/>
            <person name="Subramanian S."/>
        </authorList>
    </citation>
    <scope>NUCLEOTIDE SEQUENCE [LARGE SCALE GENOMIC DNA]</scope>
    <source>
        <strain evidence="4 5">DSM 53668</strain>
    </source>
</reference>
<proteinExistence type="predicted"/>
<protein>
    <submittedName>
        <fullName evidence="4">Putative heme iron utilization protein</fullName>
    </submittedName>
</protein>
<sequence>MSSDHAGPKPTASATPRAGARAPSHAERCRTLAAQVRSGTLCTIARDPEGYPYGSLVAVAIDARGRPLLLLSRLAEHTQNLDARADASILLSEPADRHAQRLALGRVTLLGPCRVVPEPERAAARAAFLAIQPEAASYVDFGDFAFYRLDPIALRYVGGFGRMSWVSAEDYAAAEPDPLADAAAGILEHMNDDHADAVLAYARALAGIAEASAATMTAVDRYGFELAAITPAGPKAARIAFDAPVATSNEVRKAMVALVARARAAGG</sequence>
<dbReference type="InterPro" id="IPR055343">
    <property type="entry name" value="CREG_beta-barrel"/>
</dbReference>
<organism evidence="4 5">
    <name type="scientific">Sandaracinus amylolyticus</name>
    <dbReference type="NCBI Taxonomy" id="927083"/>
    <lineage>
        <taxon>Bacteria</taxon>
        <taxon>Pseudomonadati</taxon>
        <taxon>Myxococcota</taxon>
        <taxon>Polyangia</taxon>
        <taxon>Polyangiales</taxon>
        <taxon>Sandaracinaceae</taxon>
        <taxon>Sandaracinus</taxon>
    </lineage>
</organism>
<feature type="domain" description="DUF2470" evidence="2">
    <location>
        <begin position="184"/>
        <end position="258"/>
    </location>
</feature>
<dbReference type="Pfam" id="PF13883">
    <property type="entry name" value="CREG_beta-barrel"/>
    <property type="match status" value="1"/>
</dbReference>
<feature type="region of interest" description="Disordered" evidence="1">
    <location>
        <begin position="1"/>
        <end position="26"/>
    </location>
</feature>
<feature type="domain" description="CREG-like beta-barrel" evidence="3">
    <location>
        <begin position="24"/>
        <end position="172"/>
    </location>
</feature>